<evidence type="ECO:0000313" key="1">
    <source>
        <dbReference type="EMBL" id="MBI1620119.1"/>
    </source>
</evidence>
<dbReference type="Proteomes" id="UP000601789">
    <property type="component" value="Unassembled WGS sequence"/>
</dbReference>
<proteinExistence type="predicted"/>
<comment type="caution">
    <text evidence="1">The sequence shown here is derived from an EMBL/GenBank/DDBJ whole genome shotgun (WGS) entry which is preliminary data.</text>
</comment>
<name>A0ABS0SA19_9HYPH</name>
<dbReference type="EMBL" id="JADGMQ010000002">
    <property type="protein sequence ID" value="MBI1620119.1"/>
    <property type="molecule type" value="Genomic_DNA"/>
</dbReference>
<protein>
    <submittedName>
        <fullName evidence="1">Uncharacterized protein</fullName>
    </submittedName>
</protein>
<organism evidence="1 2">
    <name type="scientific">Aquamicrobium zhengzhouense</name>
    <dbReference type="NCBI Taxonomy" id="2781738"/>
    <lineage>
        <taxon>Bacteria</taxon>
        <taxon>Pseudomonadati</taxon>
        <taxon>Pseudomonadota</taxon>
        <taxon>Alphaproteobacteria</taxon>
        <taxon>Hyphomicrobiales</taxon>
        <taxon>Phyllobacteriaceae</taxon>
        <taxon>Aquamicrobium</taxon>
    </lineage>
</organism>
<evidence type="ECO:0000313" key="2">
    <source>
        <dbReference type="Proteomes" id="UP000601789"/>
    </source>
</evidence>
<reference evidence="1 2" key="1">
    <citation type="submission" date="2020-10" db="EMBL/GenBank/DDBJ databases">
        <title>Aquamicrobium zhengzhouensis sp. nov., a exopolysaccharide producing bacterium isolated from farmland soil.</title>
        <authorList>
            <person name="Wang X."/>
        </authorList>
    </citation>
    <scope>NUCLEOTIDE SEQUENCE [LARGE SCALE GENOMIC DNA]</scope>
    <source>
        <strain evidence="2">cd-1</strain>
    </source>
</reference>
<keyword evidence="2" id="KW-1185">Reference proteome</keyword>
<accession>A0ABS0SA19</accession>
<gene>
    <name evidence="1" type="ORF">IOD40_05515</name>
</gene>
<dbReference type="RefSeq" id="WP_198475116.1">
    <property type="nucleotide sequence ID" value="NZ_JADGMQ010000002.1"/>
</dbReference>
<sequence>MSIARENGKLQVCCDSCPASYPNTYAAEDFAVMIADARTGGWIIQKAGPASADASTEDLFGSTPRIAGKPPAERFTHTCPSCANPIETGGLF</sequence>